<evidence type="ECO:0000256" key="5">
    <source>
        <dbReference type="SAM" id="MobiDB-lite"/>
    </source>
</evidence>
<name>A0ABX6EN48_KLUMA</name>
<evidence type="ECO:0000256" key="3">
    <source>
        <dbReference type="ARBA" id="ARBA00023135"/>
    </source>
</evidence>
<evidence type="ECO:0000313" key="7">
    <source>
        <dbReference type="Proteomes" id="UP000422736"/>
    </source>
</evidence>
<dbReference type="PANTHER" id="PTHR17453">
    <property type="entry name" value="SIGNAL RECOGNITION PARTICLE 19 KD PROTEIN"/>
    <property type="match status" value="1"/>
</dbReference>
<evidence type="ECO:0000256" key="4">
    <source>
        <dbReference type="ARBA" id="ARBA00023274"/>
    </source>
</evidence>
<feature type="compositionally biased region" description="Basic residues" evidence="5">
    <location>
        <begin position="264"/>
        <end position="275"/>
    </location>
</feature>
<protein>
    <submittedName>
        <fullName evidence="6">Signal recognition particle SEC65 subunit</fullName>
    </submittedName>
</protein>
<feature type="region of interest" description="Disordered" evidence="5">
    <location>
        <begin position="244"/>
        <end position="275"/>
    </location>
</feature>
<gene>
    <name evidence="6" type="primary">SEC65</name>
    <name evidence="6" type="ORF">FIM1_252</name>
</gene>
<feature type="compositionally biased region" description="Low complexity" evidence="5">
    <location>
        <begin position="50"/>
        <end position="61"/>
    </location>
</feature>
<dbReference type="EMBL" id="CP015054">
    <property type="protein sequence ID" value="QGN13610.1"/>
    <property type="molecule type" value="Genomic_DNA"/>
</dbReference>
<keyword evidence="2" id="KW-0963">Cytoplasm</keyword>
<proteinExistence type="predicted"/>
<organism evidence="6 7">
    <name type="scientific">Kluyveromyces marxianus</name>
    <name type="common">Yeast</name>
    <name type="synonym">Candida kefyr</name>
    <dbReference type="NCBI Taxonomy" id="4911"/>
    <lineage>
        <taxon>Eukaryota</taxon>
        <taxon>Fungi</taxon>
        <taxon>Dikarya</taxon>
        <taxon>Ascomycota</taxon>
        <taxon>Saccharomycotina</taxon>
        <taxon>Saccharomycetes</taxon>
        <taxon>Saccharomycetales</taxon>
        <taxon>Saccharomycetaceae</taxon>
        <taxon>Kluyveromyces</taxon>
    </lineage>
</organism>
<dbReference type="PANTHER" id="PTHR17453:SF0">
    <property type="entry name" value="SIGNAL RECOGNITION PARTICLE 19 KDA PROTEIN"/>
    <property type="match status" value="1"/>
</dbReference>
<keyword evidence="3" id="KW-0733">Signal recognition particle</keyword>
<dbReference type="Proteomes" id="UP000422736">
    <property type="component" value="Chromosome 1"/>
</dbReference>
<dbReference type="SUPFAM" id="SSF69695">
    <property type="entry name" value="SRP19"/>
    <property type="match status" value="1"/>
</dbReference>
<feature type="region of interest" description="Disordered" evidence="5">
    <location>
        <begin position="37"/>
        <end position="70"/>
    </location>
</feature>
<evidence type="ECO:0000313" key="6">
    <source>
        <dbReference type="EMBL" id="QGN13610.1"/>
    </source>
</evidence>
<keyword evidence="7" id="KW-1185">Reference proteome</keyword>
<evidence type="ECO:0000256" key="2">
    <source>
        <dbReference type="ARBA" id="ARBA00022490"/>
    </source>
</evidence>
<reference evidence="6 7" key="1">
    <citation type="submission" date="2016-03" db="EMBL/GenBank/DDBJ databases">
        <title>How can Kluyveromyces marxianus grow so fast - potential evolutionary course in Saccharomyces Complex revealed by comparative genomics.</title>
        <authorList>
            <person name="Mo W."/>
            <person name="Lu W."/>
            <person name="Yang X."/>
            <person name="Qi J."/>
            <person name="Lv H."/>
        </authorList>
    </citation>
    <scope>NUCLEOTIDE SEQUENCE [LARGE SCALE GENOMIC DNA]</scope>
    <source>
        <strain evidence="6 7">FIM1</strain>
    </source>
</reference>
<dbReference type="InterPro" id="IPR002778">
    <property type="entry name" value="Signal_recog_particle_SRP19"/>
</dbReference>
<keyword evidence="4" id="KW-0687">Ribonucleoprotein</keyword>
<dbReference type="Pfam" id="PF01922">
    <property type="entry name" value="SRP19"/>
    <property type="match status" value="1"/>
</dbReference>
<dbReference type="Gene3D" id="3.30.56.30">
    <property type="entry name" value="Signal recognition particle, SRP19-like subunit"/>
    <property type="match status" value="1"/>
</dbReference>
<evidence type="ECO:0000256" key="1">
    <source>
        <dbReference type="ARBA" id="ARBA00004496"/>
    </source>
</evidence>
<sequence length="275" mass="30434">MPVIEEIEDIDDIDNLDMDLAQLDASLKTPVAPKIVPTVVRSQDEEEQKQQQQLSGTSSQEGGAGFSFIDSETGKVEKSHALSKAELDEIKEFQMLYPCYFDARRSHAQGRRAPVELCVENPVAKTIADAARSLGIPSIFEGSKTHPQDFGNPGRVRVLIKSEGKPFVNDIPNKRVLMKRIGEYLKRHPTTLAGVKQLPYGHEFDEVQPSKIPLLKGTPMNDIVPLHSPFLMKHPMTKSLYDAPPPSQQIGASAAGGASEKQMKAPKNKFRVVRR</sequence>
<comment type="subcellular location">
    <subcellularLocation>
        <location evidence="1">Cytoplasm</location>
    </subcellularLocation>
</comment>
<accession>A0ABX6EN48</accession>
<dbReference type="InterPro" id="IPR036521">
    <property type="entry name" value="SRP19-like_sf"/>
</dbReference>